<dbReference type="EMBL" id="KV440991">
    <property type="protein sequence ID" value="OAD69659.1"/>
    <property type="molecule type" value="Genomic_DNA"/>
</dbReference>
<sequence>MPFLPPFELVGFLKRLLYYKIKGASDKKRRRDLLELASKFLLLLKQHSCIIDPLIMLLLQKPFNFKPRYPKSSPTNDSSNSCINNIKSSVGERVVSLIIFSVNQCDCGSTTVQLDCTQCSSL</sequence>
<dbReference type="RefSeq" id="XP_018287699.1">
    <property type="nucleotide sequence ID" value="XM_018436767.1"/>
</dbReference>
<gene>
    <name evidence="1" type="ORF">PHYBLDRAFT_172293</name>
</gene>
<dbReference type="Proteomes" id="UP000077315">
    <property type="component" value="Unassembled WGS sequence"/>
</dbReference>
<accession>A0A167L5T1</accession>
<dbReference type="AlphaFoldDB" id="A0A167L5T1"/>
<evidence type="ECO:0000313" key="2">
    <source>
        <dbReference type="Proteomes" id="UP000077315"/>
    </source>
</evidence>
<dbReference type="InParanoid" id="A0A167L5T1"/>
<protein>
    <submittedName>
        <fullName evidence="1">Uncharacterized protein</fullName>
    </submittedName>
</protein>
<dbReference type="GeneID" id="28997673"/>
<reference evidence="2" key="1">
    <citation type="submission" date="2015-06" db="EMBL/GenBank/DDBJ databases">
        <title>Expansion of signal transduction pathways in fungi by whole-genome duplication.</title>
        <authorList>
            <consortium name="DOE Joint Genome Institute"/>
            <person name="Corrochano L.M."/>
            <person name="Kuo A."/>
            <person name="Marcet-Houben M."/>
            <person name="Polaino S."/>
            <person name="Salamov A."/>
            <person name="Villalobos J.M."/>
            <person name="Alvarez M.I."/>
            <person name="Avalos J."/>
            <person name="Benito E.P."/>
            <person name="Benoit I."/>
            <person name="Burger G."/>
            <person name="Camino L.P."/>
            <person name="Canovas D."/>
            <person name="Cerda-Olmedo E."/>
            <person name="Cheng J.-F."/>
            <person name="Dominguez A."/>
            <person name="Elias M."/>
            <person name="Eslava A.P."/>
            <person name="Glaser F."/>
            <person name="Grimwood J."/>
            <person name="Gutierrez G."/>
            <person name="Heitman J."/>
            <person name="Henrissat B."/>
            <person name="Iturriaga E.A."/>
            <person name="Lang B.F."/>
            <person name="Lavin J.L."/>
            <person name="Lee S."/>
            <person name="Li W."/>
            <person name="Lindquist E."/>
            <person name="Lopez-Garcia S."/>
            <person name="Luque E.M."/>
            <person name="Marcos A.T."/>
            <person name="Martin J."/>
            <person name="McCluskey K."/>
            <person name="Medina H.R."/>
            <person name="Miralles-Duran A."/>
            <person name="Miyazaki A."/>
            <person name="Munoz-Torres E."/>
            <person name="Oguiza J.A."/>
            <person name="Ohm R."/>
            <person name="Olmedo M."/>
            <person name="Orejas M."/>
            <person name="Ortiz-Castellanos L."/>
            <person name="Pisabarro A.G."/>
            <person name="Rodriguez-Romero J."/>
            <person name="Ruiz-Herrera J."/>
            <person name="Ruiz-Vazquez R."/>
            <person name="Sanz C."/>
            <person name="Schackwitz W."/>
            <person name="Schmutz J."/>
            <person name="Shahriari M."/>
            <person name="Shelest E."/>
            <person name="Silva-Franco F."/>
            <person name="Soanes D."/>
            <person name="Syed K."/>
            <person name="Tagua V.G."/>
            <person name="Talbot N.J."/>
            <person name="Thon M."/>
            <person name="De vries R.P."/>
            <person name="Wiebenga A."/>
            <person name="Yadav J.S."/>
            <person name="Braun E.L."/>
            <person name="Baker S."/>
            <person name="Garre V."/>
            <person name="Horwitz B."/>
            <person name="Torres-Martinez S."/>
            <person name="Idnurm A."/>
            <person name="Herrera-Estrella A."/>
            <person name="Gabaldon T."/>
            <person name="Grigoriev I.V."/>
        </authorList>
    </citation>
    <scope>NUCLEOTIDE SEQUENCE [LARGE SCALE GENOMIC DNA]</scope>
    <source>
        <strain evidence="2">NRRL 1555(-)</strain>
    </source>
</reference>
<proteinExistence type="predicted"/>
<dbReference type="VEuPathDB" id="FungiDB:PHYBLDRAFT_172293"/>
<evidence type="ECO:0000313" key="1">
    <source>
        <dbReference type="EMBL" id="OAD69659.1"/>
    </source>
</evidence>
<name>A0A167L5T1_PHYB8</name>
<organism evidence="1 2">
    <name type="scientific">Phycomyces blakesleeanus (strain ATCC 8743b / DSM 1359 / FGSC 10004 / NBRC 33097 / NRRL 1555)</name>
    <dbReference type="NCBI Taxonomy" id="763407"/>
    <lineage>
        <taxon>Eukaryota</taxon>
        <taxon>Fungi</taxon>
        <taxon>Fungi incertae sedis</taxon>
        <taxon>Mucoromycota</taxon>
        <taxon>Mucoromycotina</taxon>
        <taxon>Mucoromycetes</taxon>
        <taxon>Mucorales</taxon>
        <taxon>Phycomycetaceae</taxon>
        <taxon>Phycomyces</taxon>
    </lineage>
</organism>
<keyword evidence="2" id="KW-1185">Reference proteome</keyword>